<accession>A0ABS7WUK4</accession>
<dbReference type="EMBL" id="JACGBB010000024">
    <property type="protein sequence ID" value="MBZ7988017.1"/>
    <property type="molecule type" value="Genomic_DNA"/>
</dbReference>
<evidence type="ECO:0000259" key="1">
    <source>
        <dbReference type="Pfam" id="PF08269"/>
    </source>
</evidence>
<keyword evidence="3" id="KW-1185">Reference proteome</keyword>
<dbReference type="Pfam" id="PF08269">
    <property type="entry name" value="dCache_2"/>
    <property type="match status" value="1"/>
</dbReference>
<comment type="caution">
    <text evidence="2">The sequence shown here is derived from an EMBL/GenBank/DDBJ whole genome shotgun (WGS) entry which is preliminary data.</text>
</comment>
<evidence type="ECO:0000313" key="3">
    <source>
        <dbReference type="Proteomes" id="UP000786183"/>
    </source>
</evidence>
<gene>
    <name evidence="2" type="ORF">AVCANL283_07925</name>
</gene>
<reference evidence="2 3" key="1">
    <citation type="submission" date="2020-07" db="EMBL/GenBank/DDBJ databases">
        <title>Transfer of Campylobacter canadensis to the novel genus Avispirillum gen. nov., that also includes two novel species recovered from migratory waterfowl: Avispirillum anseris sp. nov. and Avispirillum brantae sp. nov.</title>
        <authorList>
            <person name="Miller W.G."/>
            <person name="Chapman M.H."/>
            <person name="Yee E."/>
            <person name="Inglis G.D."/>
        </authorList>
    </citation>
    <scope>NUCLEOTIDE SEQUENCE [LARGE SCALE GENOMIC DNA]</scope>
    <source>
        <strain evidence="2 3">L283</strain>
    </source>
</reference>
<protein>
    <submittedName>
        <fullName evidence="2">Cache domain-containing protein</fullName>
    </submittedName>
</protein>
<feature type="non-terminal residue" evidence="2">
    <location>
        <position position="211"/>
    </location>
</feature>
<feature type="domain" description="Double Cache" evidence="1">
    <location>
        <begin position="40"/>
        <end position="205"/>
    </location>
</feature>
<proteinExistence type="predicted"/>
<dbReference type="RefSeq" id="WP_224316213.1">
    <property type="nucleotide sequence ID" value="NZ_JACGBB010000024.1"/>
</dbReference>
<evidence type="ECO:0000313" key="2">
    <source>
        <dbReference type="EMBL" id="MBZ7988017.1"/>
    </source>
</evidence>
<dbReference type="InterPro" id="IPR004010">
    <property type="entry name" value="Double_Cache_2"/>
</dbReference>
<dbReference type="Gene3D" id="3.30.450.20">
    <property type="entry name" value="PAS domain"/>
    <property type="match status" value="1"/>
</dbReference>
<name>A0ABS7WUK4_9BACT</name>
<organism evidence="2 3">
    <name type="scientific">Campylobacter canadensis</name>
    <dbReference type="NCBI Taxonomy" id="449520"/>
    <lineage>
        <taxon>Bacteria</taxon>
        <taxon>Pseudomonadati</taxon>
        <taxon>Campylobacterota</taxon>
        <taxon>Epsilonproteobacteria</taxon>
        <taxon>Campylobacterales</taxon>
        <taxon>Campylobacteraceae</taxon>
        <taxon>Campylobacter</taxon>
    </lineage>
</organism>
<dbReference type="Proteomes" id="UP000786183">
    <property type="component" value="Unassembled WGS sequence"/>
</dbReference>
<sequence>MKISNKLSLCILIGLFILSLCLVLISNSGLKKISYISHNTISTMAQDDAKSTAKSVVLGFYTFSQALYKDFVKSGDSKEDAYESIVEYLRNVNLHNPTIRFFAINSKGDYIVHYQPEKVGKNYLSAKDDKNESYMQKFIDNAKDDTSFTEVSFFDDIAKKTRNIITFTKKDDNFDLIYGCTIDMNATLQHIEELSKETLDTIESSNILFIS</sequence>